<name>A0A3M8Q9A3_9GAMM</name>
<dbReference type="SUPFAM" id="SSF143880">
    <property type="entry name" value="NE0471 N-terminal domain-like"/>
    <property type="match status" value="1"/>
</dbReference>
<dbReference type="AlphaFoldDB" id="A0A3M8Q9A3"/>
<dbReference type="Gene3D" id="3.30.2020.10">
    <property type="entry name" value="NE0471-like N-terminal domain"/>
    <property type="match status" value="1"/>
</dbReference>
<sequence>MNPKVTAVEPMNSYILRLTFENNDVRVFDVSPFLEKGIFQELKDESYFRQVSVAFGGVQWPHEQDFSKDTLYLLSSPETVSAPTY</sequence>
<accession>A0A3M8Q9A3</accession>
<comment type="caution">
    <text evidence="1">The sequence shown here is derived from an EMBL/GenBank/DDBJ whole genome shotgun (WGS) entry which is preliminary data.</text>
</comment>
<gene>
    <name evidence="1" type="ORF">EBI00_00560</name>
</gene>
<dbReference type="OrthoDB" id="9803723at2"/>
<dbReference type="EMBL" id="RIZG01000001">
    <property type="protein sequence ID" value="RNF52649.1"/>
    <property type="molecule type" value="Genomic_DNA"/>
</dbReference>
<evidence type="ECO:0000313" key="1">
    <source>
        <dbReference type="EMBL" id="RNF52649.1"/>
    </source>
</evidence>
<dbReference type="Proteomes" id="UP000280507">
    <property type="component" value="Unassembled WGS sequence"/>
</dbReference>
<keyword evidence="2" id="KW-1185">Reference proteome</keyword>
<dbReference type="Pfam" id="PF10387">
    <property type="entry name" value="DUF2442"/>
    <property type="match status" value="1"/>
</dbReference>
<dbReference type="RefSeq" id="WP_123093992.1">
    <property type="nucleotide sequence ID" value="NZ_RIZG01000001.1"/>
</dbReference>
<evidence type="ECO:0000313" key="2">
    <source>
        <dbReference type="Proteomes" id="UP000280507"/>
    </source>
</evidence>
<protein>
    <submittedName>
        <fullName evidence="1">DUF2442 domain-containing protein</fullName>
    </submittedName>
</protein>
<dbReference type="InterPro" id="IPR036782">
    <property type="entry name" value="NE0471-like_N"/>
</dbReference>
<organism evidence="1 2">
    <name type="scientific">Marinomonas hwangdonensis</name>
    <dbReference type="NCBI Taxonomy" id="1053647"/>
    <lineage>
        <taxon>Bacteria</taxon>
        <taxon>Pseudomonadati</taxon>
        <taxon>Pseudomonadota</taxon>
        <taxon>Gammaproteobacteria</taxon>
        <taxon>Oceanospirillales</taxon>
        <taxon>Oceanospirillaceae</taxon>
        <taxon>Marinomonas</taxon>
    </lineage>
</organism>
<reference evidence="1 2" key="1">
    <citation type="journal article" date="2012" name="Int. J. Syst. Evol. Microbiol.">
        <title>Marinomonas hwangdonensis sp. nov., isolated from seawater.</title>
        <authorList>
            <person name="Jung Y.T."/>
            <person name="Oh T.K."/>
            <person name="Yoon J.H."/>
        </authorList>
    </citation>
    <scope>NUCLEOTIDE SEQUENCE [LARGE SCALE GENOMIC DNA]</scope>
    <source>
        <strain evidence="1 2">HDW-15</strain>
    </source>
</reference>
<proteinExistence type="predicted"/>
<dbReference type="InterPro" id="IPR018841">
    <property type="entry name" value="DUF2442"/>
</dbReference>